<sequence length="139" mass="15963">MQQHSKGLDPTTMTETLAMLPYSLAEYVLTYFLFKATFTYARTYFQATAKDKRQRNSFTTAAAICGTTDKIREYGLNSFINEGVYASYCPHIKREKGMKQRYFCFKQTLQAYCVNIAAAVTLGLTLKLQTKRLKKHIKP</sequence>
<dbReference type="Proteomes" id="UP000091820">
    <property type="component" value="Unassembled WGS sequence"/>
</dbReference>
<reference evidence="3" key="1">
    <citation type="submission" date="2014-03" db="EMBL/GenBank/DDBJ databases">
        <authorList>
            <person name="Aksoy S."/>
            <person name="Warren W."/>
            <person name="Wilson R.K."/>
        </authorList>
    </citation>
    <scope>NUCLEOTIDE SEQUENCE [LARGE SCALE GENOMIC DNA]</scope>
    <source>
        <strain evidence="3">IAEA</strain>
    </source>
</reference>
<proteinExistence type="predicted"/>
<feature type="transmembrane region" description="Helical" evidence="1">
    <location>
        <begin position="109"/>
        <end position="128"/>
    </location>
</feature>
<dbReference type="VEuPathDB" id="VectorBase:GBRI040970"/>
<organism evidence="2 3">
    <name type="scientific">Glossina brevipalpis</name>
    <dbReference type="NCBI Taxonomy" id="37001"/>
    <lineage>
        <taxon>Eukaryota</taxon>
        <taxon>Metazoa</taxon>
        <taxon>Ecdysozoa</taxon>
        <taxon>Arthropoda</taxon>
        <taxon>Hexapoda</taxon>
        <taxon>Insecta</taxon>
        <taxon>Pterygota</taxon>
        <taxon>Neoptera</taxon>
        <taxon>Endopterygota</taxon>
        <taxon>Diptera</taxon>
        <taxon>Brachycera</taxon>
        <taxon>Muscomorpha</taxon>
        <taxon>Hippoboscoidea</taxon>
        <taxon>Glossinidae</taxon>
        <taxon>Glossina</taxon>
    </lineage>
</organism>
<reference evidence="2" key="2">
    <citation type="submission" date="2020-05" db="UniProtKB">
        <authorList>
            <consortium name="EnsemblMetazoa"/>
        </authorList>
    </citation>
    <scope>IDENTIFICATION</scope>
    <source>
        <strain evidence="2">IAEA</strain>
    </source>
</reference>
<keyword evidence="1" id="KW-1133">Transmembrane helix</keyword>
<dbReference type="EnsemblMetazoa" id="GBRI040970-RA">
    <property type="protein sequence ID" value="GBRI040970-PA"/>
    <property type="gene ID" value="GBRI040970"/>
</dbReference>
<accession>A0A1A9X1P3</accession>
<name>A0A1A9X1P3_9MUSC</name>
<evidence type="ECO:0000313" key="3">
    <source>
        <dbReference type="Proteomes" id="UP000091820"/>
    </source>
</evidence>
<keyword evidence="3" id="KW-1185">Reference proteome</keyword>
<evidence type="ECO:0000256" key="1">
    <source>
        <dbReference type="SAM" id="Phobius"/>
    </source>
</evidence>
<evidence type="ECO:0000313" key="2">
    <source>
        <dbReference type="EnsemblMetazoa" id="GBRI040970-PA"/>
    </source>
</evidence>
<protein>
    <submittedName>
        <fullName evidence="2">Uncharacterized protein</fullName>
    </submittedName>
</protein>
<dbReference type="AlphaFoldDB" id="A0A1A9X1P3"/>
<keyword evidence="1" id="KW-0812">Transmembrane</keyword>
<keyword evidence="1" id="KW-0472">Membrane</keyword>